<evidence type="ECO:0000313" key="2">
    <source>
        <dbReference type="Proteomes" id="UP001286313"/>
    </source>
</evidence>
<organism evidence="1 2">
    <name type="scientific">Petrolisthes cinctipes</name>
    <name type="common">Flat porcelain crab</name>
    <dbReference type="NCBI Taxonomy" id="88211"/>
    <lineage>
        <taxon>Eukaryota</taxon>
        <taxon>Metazoa</taxon>
        <taxon>Ecdysozoa</taxon>
        <taxon>Arthropoda</taxon>
        <taxon>Crustacea</taxon>
        <taxon>Multicrustacea</taxon>
        <taxon>Malacostraca</taxon>
        <taxon>Eumalacostraca</taxon>
        <taxon>Eucarida</taxon>
        <taxon>Decapoda</taxon>
        <taxon>Pleocyemata</taxon>
        <taxon>Anomura</taxon>
        <taxon>Galatheoidea</taxon>
        <taxon>Porcellanidae</taxon>
        <taxon>Petrolisthes</taxon>
    </lineage>
</organism>
<accession>A0AAE1KEF8</accession>
<gene>
    <name evidence="1" type="ORF">Pcinc_023881</name>
</gene>
<sequence>MWELTLGKTPELDYPGAGLPSLPPPPPCTDHVRCVGVVCLADPDLHLVSAGGHTSRLWDSVVVLFGLEASGGSFRA</sequence>
<protein>
    <submittedName>
        <fullName evidence="1">Uncharacterized protein</fullName>
    </submittedName>
</protein>
<name>A0AAE1KEF8_PETCI</name>
<proteinExistence type="predicted"/>
<feature type="non-terminal residue" evidence="1">
    <location>
        <position position="76"/>
    </location>
</feature>
<keyword evidence="2" id="KW-1185">Reference proteome</keyword>
<evidence type="ECO:0000313" key="1">
    <source>
        <dbReference type="EMBL" id="KAK3870937.1"/>
    </source>
</evidence>
<dbReference type="Proteomes" id="UP001286313">
    <property type="component" value="Unassembled WGS sequence"/>
</dbReference>
<reference evidence="1" key="1">
    <citation type="submission" date="2023-10" db="EMBL/GenBank/DDBJ databases">
        <title>Genome assemblies of two species of porcelain crab, Petrolisthes cinctipes and Petrolisthes manimaculis (Anomura: Porcellanidae).</title>
        <authorList>
            <person name="Angst P."/>
        </authorList>
    </citation>
    <scope>NUCLEOTIDE SEQUENCE</scope>
    <source>
        <strain evidence="1">PB745_01</strain>
        <tissue evidence="1">Gill</tissue>
    </source>
</reference>
<dbReference type="EMBL" id="JAWQEG010002589">
    <property type="protein sequence ID" value="KAK3870937.1"/>
    <property type="molecule type" value="Genomic_DNA"/>
</dbReference>
<dbReference type="AlphaFoldDB" id="A0AAE1KEF8"/>
<comment type="caution">
    <text evidence="1">The sequence shown here is derived from an EMBL/GenBank/DDBJ whole genome shotgun (WGS) entry which is preliminary data.</text>
</comment>